<comment type="caution">
    <text evidence="9">The sequence shown here is derived from an EMBL/GenBank/DDBJ whole genome shotgun (WGS) entry which is preliminary data.</text>
</comment>
<keyword evidence="4 8" id="KW-0999">Mitochondrion inner membrane</keyword>
<comment type="subcellular location">
    <subcellularLocation>
        <location evidence="1 8">Mitochondrion inner membrane</location>
        <topology evidence="1 8">Single-pass membrane protein</topology>
    </subcellularLocation>
</comment>
<evidence type="ECO:0000256" key="6">
    <source>
        <dbReference type="ARBA" id="ARBA00023128"/>
    </source>
</evidence>
<keyword evidence="10" id="KW-1185">Reference proteome</keyword>
<reference evidence="9 10" key="1">
    <citation type="journal article" date="2023" name="Insect Mol. Biol.">
        <title>Genome sequencing provides insights into the evolution of gene families encoding plant cell wall-degrading enzymes in longhorned beetles.</title>
        <authorList>
            <person name="Shin N.R."/>
            <person name="Okamura Y."/>
            <person name="Kirsch R."/>
            <person name="Pauchet Y."/>
        </authorList>
    </citation>
    <scope>NUCLEOTIDE SEQUENCE [LARGE SCALE GENOMIC DNA]</scope>
    <source>
        <strain evidence="9">EAD_L_NR</strain>
    </source>
</reference>
<protein>
    <recommendedName>
        <fullName evidence="8">MICOS complex subunit MIC13</fullName>
    </recommendedName>
</protein>
<dbReference type="GO" id="GO:0042407">
    <property type="term" value="P:cristae formation"/>
    <property type="evidence" value="ECO:0007669"/>
    <property type="project" value="TreeGrafter"/>
</dbReference>
<evidence type="ECO:0000256" key="3">
    <source>
        <dbReference type="ARBA" id="ARBA00022692"/>
    </source>
</evidence>
<evidence type="ECO:0000256" key="8">
    <source>
        <dbReference type="RuleBase" id="RU363009"/>
    </source>
</evidence>
<dbReference type="Pfam" id="PF15884">
    <property type="entry name" value="QIL1"/>
    <property type="match status" value="1"/>
</dbReference>
<evidence type="ECO:0000256" key="2">
    <source>
        <dbReference type="ARBA" id="ARBA00006771"/>
    </source>
</evidence>
<sequence>MAPKSNEKCLKKTNLLVYKTPPGQRAEKKIPGDYQKPKYKIKICAPQPKHIRICTGRELKRMCAPKVCKCPTTKPKGRGLVGLLGFGLKAALAAAAWYVTYDMGIWGSSDDTHELYRNYCRLMKAPCEPKDDKWEPVQCTAEKQLFKIPKFDPYGYCDEPPINIQRKAYDFQNRWNSTVASVFSGITEFPYNVINKFKKEQKEETEEEEPQCVPYSKLSEEEREYIIKNAYKK</sequence>
<evidence type="ECO:0000256" key="1">
    <source>
        <dbReference type="ARBA" id="ARBA00004434"/>
    </source>
</evidence>
<comment type="function">
    <text evidence="8">Component of the MICOS complex, a large protein complex of the mitochondrial inner membrane that plays crucial roles in the maintenance of crista junctions, inner membrane architecture, and formation of contact sites to the outer membrane.</text>
</comment>
<proteinExistence type="inferred from homology"/>
<dbReference type="InterPro" id="IPR026769">
    <property type="entry name" value="Mic13"/>
</dbReference>
<organism evidence="9 10">
    <name type="scientific">Exocentrus adspersus</name>
    <dbReference type="NCBI Taxonomy" id="1586481"/>
    <lineage>
        <taxon>Eukaryota</taxon>
        <taxon>Metazoa</taxon>
        <taxon>Ecdysozoa</taxon>
        <taxon>Arthropoda</taxon>
        <taxon>Hexapoda</taxon>
        <taxon>Insecta</taxon>
        <taxon>Pterygota</taxon>
        <taxon>Neoptera</taxon>
        <taxon>Endopterygota</taxon>
        <taxon>Coleoptera</taxon>
        <taxon>Polyphaga</taxon>
        <taxon>Cucujiformia</taxon>
        <taxon>Chrysomeloidea</taxon>
        <taxon>Cerambycidae</taxon>
        <taxon>Lamiinae</taxon>
        <taxon>Acanthocinini</taxon>
        <taxon>Exocentrus</taxon>
    </lineage>
</organism>
<dbReference type="GO" id="GO:0044284">
    <property type="term" value="C:mitochondrial crista junction"/>
    <property type="evidence" value="ECO:0007669"/>
    <property type="project" value="TreeGrafter"/>
</dbReference>
<keyword evidence="7" id="KW-0472">Membrane</keyword>
<comment type="subunit">
    <text evidence="8">Component of the mitochondrial contact site and cristae organizing system (MICOS) complex.</text>
</comment>
<evidence type="ECO:0000313" key="10">
    <source>
        <dbReference type="Proteomes" id="UP001159042"/>
    </source>
</evidence>
<evidence type="ECO:0000313" key="9">
    <source>
        <dbReference type="EMBL" id="KAJ8924238.1"/>
    </source>
</evidence>
<keyword evidence="6 8" id="KW-0496">Mitochondrion</keyword>
<dbReference type="GO" id="GO:0061617">
    <property type="term" value="C:MICOS complex"/>
    <property type="evidence" value="ECO:0007669"/>
    <property type="project" value="UniProtKB-UniRule"/>
</dbReference>
<comment type="similarity">
    <text evidence="2 8">Belongs to the MICOS complex subunit Mic13 family.</text>
</comment>
<dbReference type="EMBL" id="JANEYG010000003">
    <property type="protein sequence ID" value="KAJ8924238.1"/>
    <property type="molecule type" value="Genomic_DNA"/>
</dbReference>
<dbReference type="PANTHER" id="PTHR31816:SF3">
    <property type="entry name" value="MICOS COMPLEX SUBUNIT MIC13"/>
    <property type="match status" value="1"/>
</dbReference>
<dbReference type="Proteomes" id="UP001159042">
    <property type="component" value="Unassembled WGS sequence"/>
</dbReference>
<name>A0AAV8WCL3_9CUCU</name>
<keyword evidence="5" id="KW-1133">Transmembrane helix</keyword>
<dbReference type="PANTHER" id="PTHR31816">
    <property type="entry name" value="MICOS COMPLEX SUBUNIT MIC13"/>
    <property type="match status" value="1"/>
</dbReference>
<keyword evidence="3" id="KW-0812">Transmembrane</keyword>
<dbReference type="AlphaFoldDB" id="A0AAV8WCL3"/>
<evidence type="ECO:0000256" key="5">
    <source>
        <dbReference type="ARBA" id="ARBA00022989"/>
    </source>
</evidence>
<gene>
    <name evidence="9" type="ORF">NQ315_007030</name>
</gene>
<evidence type="ECO:0000256" key="7">
    <source>
        <dbReference type="ARBA" id="ARBA00023136"/>
    </source>
</evidence>
<evidence type="ECO:0000256" key="4">
    <source>
        <dbReference type="ARBA" id="ARBA00022792"/>
    </source>
</evidence>
<accession>A0AAV8WCL3</accession>